<reference evidence="1 2" key="1">
    <citation type="journal article" date="2008" name="PLoS ONE">
        <title>Genome sequence of Brucella abortus vaccine strain S19 compared to virulent strains yields candidate virulence genes.</title>
        <authorList>
            <person name="Crasta O.R."/>
            <person name="Folkerts O."/>
            <person name="Fei Z."/>
            <person name="Mane S.P."/>
            <person name="Evans C."/>
            <person name="Martino-Catt S."/>
            <person name="Bricker B."/>
            <person name="Yu G."/>
            <person name="Du L."/>
            <person name="Sobral B.W."/>
        </authorList>
    </citation>
    <scope>NUCLEOTIDE SEQUENCE [LARGE SCALE GENOMIC DNA]</scope>
    <source>
        <strain evidence="1 2">S19</strain>
    </source>
</reference>
<dbReference type="Gene3D" id="3.10.450.530">
    <property type="entry name" value="Ribonuclease toxin, BrnT, of type II toxin-antitoxin system"/>
    <property type="match status" value="1"/>
</dbReference>
<protein>
    <recommendedName>
        <fullName evidence="3">BrnT family toxin</fullName>
    </recommendedName>
</protein>
<dbReference type="SMR" id="A0A0F6AQM5"/>
<dbReference type="InterPro" id="IPR038573">
    <property type="entry name" value="BrnT_sf"/>
</dbReference>
<dbReference type="EMBL" id="CP000887">
    <property type="protein sequence ID" value="ACD72440.1"/>
    <property type="molecule type" value="Genomic_DNA"/>
</dbReference>
<dbReference type="Pfam" id="PF04365">
    <property type="entry name" value="BrnT_toxin"/>
    <property type="match status" value="1"/>
</dbReference>
<sequence length="106" mass="12134">MYVQKILFVCTIIIASPDELLYIRFMKIIWDEPKRQTNIAKHGLDFADLHFEFFLSAKVFPTKADRLMAIGEFNGLIIIAVIFKPVGSEALSVISMRSASQKERKL</sequence>
<name>A0A0F6AQM5_BRUA1</name>
<dbReference type="KEGG" id="bmc:BAbS19_I09230"/>
<dbReference type="Proteomes" id="UP000002565">
    <property type="component" value="Chromosome 1"/>
</dbReference>
<organism evidence="1 2">
    <name type="scientific">Brucella abortus (strain S19)</name>
    <dbReference type="NCBI Taxonomy" id="430066"/>
    <lineage>
        <taxon>Bacteria</taxon>
        <taxon>Pseudomonadati</taxon>
        <taxon>Pseudomonadota</taxon>
        <taxon>Alphaproteobacteria</taxon>
        <taxon>Hyphomicrobiales</taxon>
        <taxon>Brucellaceae</taxon>
        <taxon>Brucella/Ochrobactrum group</taxon>
        <taxon>Brucella</taxon>
    </lineage>
</organism>
<dbReference type="HOGENOM" id="CLU_149290_2_1_5"/>
<accession>A0A0F6AQM5</accession>
<dbReference type="AlphaFoldDB" id="A0A0F6AQM5"/>
<dbReference type="InterPro" id="IPR007460">
    <property type="entry name" value="BrnT_toxin"/>
</dbReference>
<proteinExistence type="predicted"/>
<evidence type="ECO:0000313" key="1">
    <source>
        <dbReference type="EMBL" id="ACD72440.1"/>
    </source>
</evidence>
<evidence type="ECO:0000313" key="2">
    <source>
        <dbReference type="Proteomes" id="UP000002565"/>
    </source>
</evidence>
<evidence type="ECO:0008006" key="3">
    <source>
        <dbReference type="Google" id="ProtNLM"/>
    </source>
</evidence>
<gene>
    <name evidence="1" type="ordered locus">BAbS19_I09230</name>
</gene>